<organism evidence="2 3">
    <name type="scientific">Kribbella aluminosa</name>
    <dbReference type="NCBI Taxonomy" id="416017"/>
    <lineage>
        <taxon>Bacteria</taxon>
        <taxon>Bacillati</taxon>
        <taxon>Actinomycetota</taxon>
        <taxon>Actinomycetes</taxon>
        <taxon>Propionibacteriales</taxon>
        <taxon>Kribbellaceae</taxon>
        <taxon>Kribbella</taxon>
    </lineage>
</organism>
<keyword evidence="1" id="KW-0812">Transmembrane</keyword>
<dbReference type="Proteomes" id="UP000755585">
    <property type="component" value="Unassembled WGS sequence"/>
</dbReference>
<keyword evidence="3" id="KW-1185">Reference proteome</keyword>
<comment type="caution">
    <text evidence="2">The sequence shown here is derived from an EMBL/GenBank/DDBJ whole genome shotgun (WGS) entry which is preliminary data.</text>
</comment>
<feature type="transmembrane region" description="Helical" evidence="1">
    <location>
        <begin position="45"/>
        <end position="67"/>
    </location>
</feature>
<keyword evidence="1" id="KW-0472">Membrane</keyword>
<accession>A0ABS4UV76</accession>
<keyword evidence="1" id="KW-1133">Transmembrane helix</keyword>
<evidence type="ECO:0000313" key="2">
    <source>
        <dbReference type="EMBL" id="MBP2355536.1"/>
    </source>
</evidence>
<evidence type="ECO:0000256" key="1">
    <source>
        <dbReference type="SAM" id="Phobius"/>
    </source>
</evidence>
<gene>
    <name evidence="2" type="ORF">JOF29_006646</name>
</gene>
<sequence length="99" mass="11175">MITDVERRQILHNALMLEASQGNRVTWVGVYQAHVWRMPAATNHLLHGVLSLLTFGLRLLVWALVALTEAKPQLVGIAVNEYGQIYVFNALEARRLAQQ</sequence>
<reference evidence="2 3" key="1">
    <citation type="submission" date="2021-03" db="EMBL/GenBank/DDBJ databases">
        <title>Sequencing the genomes of 1000 actinobacteria strains.</title>
        <authorList>
            <person name="Klenk H.-P."/>
        </authorList>
    </citation>
    <scope>NUCLEOTIDE SEQUENCE [LARGE SCALE GENOMIC DNA]</scope>
    <source>
        <strain evidence="2 3">DSM 18824</strain>
    </source>
</reference>
<name>A0ABS4UV76_9ACTN</name>
<dbReference type="EMBL" id="JAGINT010000002">
    <property type="protein sequence ID" value="MBP2355536.1"/>
    <property type="molecule type" value="Genomic_DNA"/>
</dbReference>
<protein>
    <submittedName>
        <fullName evidence="2">Membrane protein</fullName>
    </submittedName>
</protein>
<dbReference type="RefSeq" id="WP_209698188.1">
    <property type="nucleotide sequence ID" value="NZ_BAAAVU010000017.1"/>
</dbReference>
<evidence type="ECO:0000313" key="3">
    <source>
        <dbReference type="Proteomes" id="UP000755585"/>
    </source>
</evidence>
<proteinExistence type="predicted"/>